<accession>A0A2K1IB11</accession>
<dbReference type="PaxDb" id="3218-PP1S214_75V6.4"/>
<dbReference type="EnsemblPlants" id="Pp3c27_6870V3.3">
    <property type="protein sequence ID" value="PAC:32951405.CDS.1"/>
    <property type="gene ID" value="Pp3c27_6870"/>
</dbReference>
<dbReference type="RefSeq" id="XP_073388131.1">
    <property type="nucleotide sequence ID" value="XM_073532030.1"/>
</dbReference>
<dbReference type="EnsemblPlants" id="Pp3c27_6870V3.1">
    <property type="protein sequence ID" value="PAC:32951403.CDS.1"/>
    <property type="gene ID" value="Pp3c27_6870"/>
</dbReference>
<keyword evidence="2" id="KW-0812">Transmembrane</keyword>
<dbReference type="RefSeq" id="XP_024367717.1">
    <property type="nucleotide sequence ID" value="XM_024511949.2"/>
</dbReference>
<dbReference type="Gramene" id="Pp3c27_6870V3.2">
    <property type="protein sequence ID" value="PAC:32951404.CDS.1"/>
    <property type="gene ID" value="Pp3c27_6870"/>
</dbReference>
<feature type="compositionally biased region" description="Basic and acidic residues" evidence="1">
    <location>
        <begin position="161"/>
        <end position="178"/>
    </location>
</feature>
<dbReference type="AlphaFoldDB" id="A0A2K1IB11"/>
<dbReference type="Gramene" id="Pp3c27_6870V3.3">
    <property type="protein sequence ID" value="PAC:32951405.CDS.1"/>
    <property type="gene ID" value="Pp3c27_6870"/>
</dbReference>
<evidence type="ECO:0000256" key="1">
    <source>
        <dbReference type="SAM" id="MobiDB-lite"/>
    </source>
</evidence>
<dbReference type="EnsemblPlants" id="Pp3c27_6870V3.2">
    <property type="protein sequence ID" value="PAC:32951404.CDS.1"/>
    <property type="gene ID" value="Pp3c27_6870"/>
</dbReference>
<dbReference type="Gramene" id="Pp3c27_6870V3.1">
    <property type="protein sequence ID" value="PAC:32951403.CDS.1"/>
    <property type="gene ID" value="Pp3c27_6870"/>
</dbReference>
<reference evidence="3 5" key="1">
    <citation type="journal article" date="2008" name="Science">
        <title>The Physcomitrella genome reveals evolutionary insights into the conquest of land by plants.</title>
        <authorList>
            <person name="Rensing S."/>
            <person name="Lang D."/>
            <person name="Zimmer A."/>
            <person name="Terry A."/>
            <person name="Salamov A."/>
            <person name="Shapiro H."/>
            <person name="Nishiyama T."/>
            <person name="Perroud P.-F."/>
            <person name="Lindquist E."/>
            <person name="Kamisugi Y."/>
            <person name="Tanahashi T."/>
            <person name="Sakakibara K."/>
            <person name="Fujita T."/>
            <person name="Oishi K."/>
            <person name="Shin-I T."/>
            <person name="Kuroki Y."/>
            <person name="Toyoda A."/>
            <person name="Suzuki Y."/>
            <person name="Hashimoto A."/>
            <person name="Yamaguchi K."/>
            <person name="Sugano A."/>
            <person name="Kohara Y."/>
            <person name="Fujiyama A."/>
            <person name="Anterola A."/>
            <person name="Aoki S."/>
            <person name="Ashton N."/>
            <person name="Barbazuk W.B."/>
            <person name="Barker E."/>
            <person name="Bennetzen J."/>
            <person name="Bezanilla M."/>
            <person name="Blankenship R."/>
            <person name="Cho S.H."/>
            <person name="Dutcher S."/>
            <person name="Estelle M."/>
            <person name="Fawcett J.A."/>
            <person name="Gundlach H."/>
            <person name="Hanada K."/>
            <person name="Heyl A."/>
            <person name="Hicks K.A."/>
            <person name="Hugh J."/>
            <person name="Lohr M."/>
            <person name="Mayer K."/>
            <person name="Melkozernov A."/>
            <person name="Murata T."/>
            <person name="Nelson D."/>
            <person name="Pils B."/>
            <person name="Prigge M."/>
            <person name="Reiss B."/>
            <person name="Renner T."/>
            <person name="Rombauts S."/>
            <person name="Rushton P."/>
            <person name="Sanderfoot A."/>
            <person name="Schween G."/>
            <person name="Shiu S.-H."/>
            <person name="Stueber K."/>
            <person name="Theodoulou F.L."/>
            <person name="Tu H."/>
            <person name="Van de Peer Y."/>
            <person name="Verrier P.J."/>
            <person name="Waters E."/>
            <person name="Wood A."/>
            <person name="Yang L."/>
            <person name="Cove D."/>
            <person name="Cuming A."/>
            <person name="Hasebe M."/>
            <person name="Lucas S."/>
            <person name="Mishler D.B."/>
            <person name="Reski R."/>
            <person name="Grigoriev I."/>
            <person name="Quatrano R.S."/>
            <person name="Boore J.L."/>
        </authorList>
    </citation>
    <scope>NUCLEOTIDE SEQUENCE [LARGE SCALE GENOMIC DNA]</scope>
    <source>
        <strain evidence="4 5">cv. Gransden 2004</strain>
    </source>
</reference>
<reference evidence="3 5" key="2">
    <citation type="journal article" date="2018" name="Plant J.">
        <title>The Physcomitrella patens chromosome-scale assembly reveals moss genome structure and evolution.</title>
        <authorList>
            <person name="Lang D."/>
            <person name="Ullrich K.K."/>
            <person name="Murat F."/>
            <person name="Fuchs J."/>
            <person name="Jenkins J."/>
            <person name="Haas F.B."/>
            <person name="Piednoel M."/>
            <person name="Gundlach H."/>
            <person name="Van Bel M."/>
            <person name="Meyberg R."/>
            <person name="Vives C."/>
            <person name="Morata J."/>
            <person name="Symeonidi A."/>
            <person name="Hiss M."/>
            <person name="Muchero W."/>
            <person name="Kamisugi Y."/>
            <person name="Saleh O."/>
            <person name="Blanc G."/>
            <person name="Decker E.L."/>
            <person name="van Gessel N."/>
            <person name="Grimwood J."/>
            <person name="Hayes R.D."/>
            <person name="Graham S.W."/>
            <person name="Gunter L.E."/>
            <person name="McDaniel S.F."/>
            <person name="Hoernstein S.N.W."/>
            <person name="Larsson A."/>
            <person name="Li F.W."/>
            <person name="Perroud P.F."/>
            <person name="Phillips J."/>
            <person name="Ranjan P."/>
            <person name="Rokshar D.S."/>
            <person name="Rothfels C.J."/>
            <person name="Schneider L."/>
            <person name="Shu S."/>
            <person name="Stevenson D.W."/>
            <person name="Thummler F."/>
            <person name="Tillich M."/>
            <person name="Villarreal Aguilar J.C."/>
            <person name="Widiez T."/>
            <person name="Wong G.K."/>
            <person name="Wymore A."/>
            <person name="Zhang Y."/>
            <person name="Zimmer A.D."/>
            <person name="Quatrano R.S."/>
            <person name="Mayer K.F.X."/>
            <person name="Goodstein D."/>
            <person name="Casacuberta J.M."/>
            <person name="Vandepoele K."/>
            <person name="Reski R."/>
            <person name="Cuming A.C."/>
            <person name="Tuskan G.A."/>
            <person name="Maumus F."/>
            <person name="Salse J."/>
            <person name="Schmutz J."/>
            <person name="Rensing S.A."/>
        </authorList>
    </citation>
    <scope>NUCLEOTIDE SEQUENCE [LARGE SCALE GENOMIC DNA]</scope>
    <source>
        <strain evidence="4 5">cv. Gransden 2004</strain>
    </source>
</reference>
<feature type="transmembrane region" description="Helical" evidence="2">
    <location>
        <begin position="46"/>
        <end position="72"/>
    </location>
</feature>
<dbReference type="Proteomes" id="UP000006727">
    <property type="component" value="Chromosome 27"/>
</dbReference>
<evidence type="ECO:0000313" key="5">
    <source>
        <dbReference type="Proteomes" id="UP000006727"/>
    </source>
</evidence>
<dbReference type="EnsemblPlants" id="Pp3c27_6870V3.5">
    <property type="protein sequence ID" value="PAC:32951407.CDS.1"/>
    <property type="gene ID" value="Pp3c27_6870"/>
</dbReference>
<reference evidence="4" key="3">
    <citation type="submission" date="2020-12" db="UniProtKB">
        <authorList>
            <consortium name="EnsemblPlants"/>
        </authorList>
    </citation>
    <scope>IDENTIFICATION</scope>
</reference>
<organism evidence="3">
    <name type="scientific">Physcomitrium patens</name>
    <name type="common">Spreading-leaved earth moss</name>
    <name type="synonym">Physcomitrella patens</name>
    <dbReference type="NCBI Taxonomy" id="3218"/>
    <lineage>
        <taxon>Eukaryota</taxon>
        <taxon>Viridiplantae</taxon>
        <taxon>Streptophyta</taxon>
        <taxon>Embryophyta</taxon>
        <taxon>Bryophyta</taxon>
        <taxon>Bryophytina</taxon>
        <taxon>Bryopsida</taxon>
        <taxon>Funariidae</taxon>
        <taxon>Funariales</taxon>
        <taxon>Funariaceae</taxon>
        <taxon>Physcomitrium</taxon>
    </lineage>
</organism>
<dbReference type="GeneID" id="112278441"/>
<dbReference type="Gramene" id="Pp3c27_6870V3.7">
    <property type="protein sequence ID" value="PAC:32951409.CDS.1"/>
    <property type="gene ID" value="Pp3c27_6870"/>
</dbReference>
<dbReference type="EMBL" id="ABEU02000027">
    <property type="protein sequence ID" value="PNR26449.1"/>
    <property type="molecule type" value="Genomic_DNA"/>
</dbReference>
<dbReference type="Gramene" id="Pp3c27_6870V3.4">
    <property type="protein sequence ID" value="PAC:32951406.CDS.1"/>
    <property type="gene ID" value="Pp3c27_6870"/>
</dbReference>
<evidence type="ECO:0000313" key="4">
    <source>
        <dbReference type="EnsemblPlants" id="PAC:32951403.CDS.1"/>
    </source>
</evidence>
<proteinExistence type="predicted"/>
<name>A0A2K1IB11_PHYPA</name>
<protein>
    <submittedName>
        <fullName evidence="3 4">Uncharacterized protein</fullName>
    </submittedName>
</protein>
<keyword evidence="5" id="KW-1185">Reference proteome</keyword>
<dbReference type="Gramene" id="Pp3c27_6870V3.6">
    <property type="protein sequence ID" value="PAC:32951408.CDS.1"/>
    <property type="gene ID" value="Pp3c27_6870"/>
</dbReference>
<feature type="compositionally biased region" description="Polar residues" evidence="1">
    <location>
        <begin position="149"/>
        <end position="158"/>
    </location>
</feature>
<dbReference type="EnsemblPlants" id="Pp3c27_6870V3.7">
    <property type="protein sequence ID" value="PAC:32951409.CDS.1"/>
    <property type="gene ID" value="Pp3c27_6870"/>
</dbReference>
<sequence length="178" mass="19275">MEYGRGPGDRRGPYDGYYYNYPPGGRGSSTVSSSSSSSSSTKGVPVWGLVLIVLASGFTTLFLLWLCIRLIVRRRYARRVANDLERQTQAQMDGEALHDAAGLNAVDLGAKDGYSDPKKCTTSVELTYVVMAGEDQPSYLARAIKTTEESVGSEQPSLSPKKGDASEVPEDPEKTRPS</sequence>
<dbReference type="EnsemblPlants" id="Pp3c27_6870V3.4">
    <property type="protein sequence ID" value="PAC:32951406.CDS.1"/>
    <property type="gene ID" value="Pp3c27_6870"/>
</dbReference>
<keyword evidence="2" id="KW-1133">Transmembrane helix</keyword>
<evidence type="ECO:0000313" key="3">
    <source>
        <dbReference type="EMBL" id="PNR26449.1"/>
    </source>
</evidence>
<evidence type="ECO:0000256" key="2">
    <source>
        <dbReference type="SAM" id="Phobius"/>
    </source>
</evidence>
<keyword evidence="2" id="KW-0472">Membrane</keyword>
<feature type="region of interest" description="Disordered" evidence="1">
    <location>
        <begin position="142"/>
        <end position="178"/>
    </location>
</feature>
<gene>
    <name evidence="4" type="primary">LOC112278441</name>
    <name evidence="3" type="ORF">PHYPA_031024</name>
</gene>
<dbReference type="RefSeq" id="XP_024367716.1">
    <property type="nucleotide sequence ID" value="XM_024511948.2"/>
</dbReference>
<dbReference type="EnsemblPlants" id="Pp3c27_6870V3.6">
    <property type="protein sequence ID" value="PAC:32951408.CDS.1"/>
    <property type="gene ID" value="Pp3c27_6870"/>
</dbReference>
<dbReference type="Gramene" id="Pp3c27_6870V3.5">
    <property type="protein sequence ID" value="PAC:32951407.CDS.1"/>
    <property type="gene ID" value="Pp3c27_6870"/>
</dbReference>
<dbReference type="RefSeq" id="XP_024367718.1">
    <property type="nucleotide sequence ID" value="XM_024511950.2"/>
</dbReference>